<reference evidence="1" key="1">
    <citation type="submission" date="2020-03" db="EMBL/GenBank/DDBJ databases">
        <authorList>
            <person name="Kislichkina A."/>
            <person name="Dentovskaya S."/>
            <person name="Shaikhutdinov R."/>
            <person name="Ivanov S."/>
            <person name="Sizova A."/>
            <person name="Solomentsev V."/>
            <person name="Bogun A."/>
        </authorList>
    </citation>
    <scope>NUCLEOTIDE SEQUENCE</scope>
    <source>
        <strain evidence="1">SCPM-O-B-8025</strain>
    </source>
</reference>
<dbReference type="EMBL" id="JAASAN010000002">
    <property type="protein sequence ID" value="NIL26153.1"/>
    <property type="molecule type" value="Genomic_DNA"/>
</dbReference>
<dbReference type="Proteomes" id="UP000698240">
    <property type="component" value="Unassembled WGS sequence"/>
</dbReference>
<dbReference type="AlphaFoldDB" id="A0AA91BIR3"/>
<evidence type="ECO:0000313" key="1">
    <source>
        <dbReference type="EMBL" id="NIL26153.1"/>
    </source>
</evidence>
<sequence length="122" mass="14056">MLSEDQKLQIKMSMNDKWRLVKLTHVWPDGHLINQMAHALIERNAELLSLQEQLAEIRGDKLKEAHEPQQKKLIGWRTEDYTEETNKIELARNWAPNVGVLPIFEGDINTSIATTTIDTTPI</sequence>
<organism evidence="1 2">
    <name type="scientific">Yersinia massiliensis</name>
    <dbReference type="NCBI Taxonomy" id="419257"/>
    <lineage>
        <taxon>Bacteria</taxon>
        <taxon>Pseudomonadati</taxon>
        <taxon>Pseudomonadota</taxon>
        <taxon>Gammaproteobacteria</taxon>
        <taxon>Enterobacterales</taxon>
        <taxon>Yersiniaceae</taxon>
        <taxon>Yersinia</taxon>
    </lineage>
</organism>
<dbReference type="RefSeq" id="WP_167311277.1">
    <property type="nucleotide sequence ID" value="NZ_CP110790.1"/>
</dbReference>
<name>A0AA91BIR3_9GAMM</name>
<proteinExistence type="predicted"/>
<comment type="caution">
    <text evidence="1">The sequence shown here is derived from an EMBL/GenBank/DDBJ whole genome shotgun (WGS) entry which is preliminary data.</text>
</comment>
<gene>
    <name evidence="1" type="ORF">HB980_06250</name>
</gene>
<accession>A0AA91BIR3</accession>
<evidence type="ECO:0000313" key="2">
    <source>
        <dbReference type="Proteomes" id="UP000698240"/>
    </source>
</evidence>
<protein>
    <submittedName>
        <fullName evidence="1">Uncharacterized protein</fullName>
    </submittedName>
</protein>